<dbReference type="Proteomes" id="UP001215598">
    <property type="component" value="Unassembled WGS sequence"/>
</dbReference>
<keyword evidence="3" id="KW-1185">Reference proteome</keyword>
<protein>
    <submittedName>
        <fullName evidence="2">Uncharacterized protein</fullName>
    </submittedName>
</protein>
<dbReference type="AlphaFoldDB" id="A0AAD7HSQ7"/>
<keyword evidence="1" id="KW-0732">Signal</keyword>
<feature type="signal peptide" evidence="1">
    <location>
        <begin position="1"/>
        <end position="25"/>
    </location>
</feature>
<gene>
    <name evidence="2" type="ORF">B0H16DRAFT_1470918</name>
</gene>
<feature type="chain" id="PRO_5041903400" evidence="1">
    <location>
        <begin position="26"/>
        <end position="321"/>
    </location>
</feature>
<comment type="caution">
    <text evidence="2">The sequence shown here is derived from an EMBL/GenBank/DDBJ whole genome shotgun (WGS) entry which is preliminary data.</text>
</comment>
<dbReference type="EMBL" id="JARKIB010000179">
    <property type="protein sequence ID" value="KAJ7727479.1"/>
    <property type="molecule type" value="Genomic_DNA"/>
</dbReference>
<name>A0AAD7HSQ7_9AGAR</name>
<organism evidence="2 3">
    <name type="scientific">Mycena metata</name>
    <dbReference type="NCBI Taxonomy" id="1033252"/>
    <lineage>
        <taxon>Eukaryota</taxon>
        <taxon>Fungi</taxon>
        <taxon>Dikarya</taxon>
        <taxon>Basidiomycota</taxon>
        <taxon>Agaricomycotina</taxon>
        <taxon>Agaricomycetes</taxon>
        <taxon>Agaricomycetidae</taxon>
        <taxon>Agaricales</taxon>
        <taxon>Marasmiineae</taxon>
        <taxon>Mycenaceae</taxon>
        <taxon>Mycena</taxon>
    </lineage>
</organism>
<evidence type="ECO:0000313" key="3">
    <source>
        <dbReference type="Proteomes" id="UP001215598"/>
    </source>
</evidence>
<reference evidence="2" key="1">
    <citation type="submission" date="2023-03" db="EMBL/GenBank/DDBJ databases">
        <title>Massive genome expansion in bonnet fungi (Mycena s.s.) driven by repeated elements and novel gene families across ecological guilds.</title>
        <authorList>
            <consortium name="Lawrence Berkeley National Laboratory"/>
            <person name="Harder C.B."/>
            <person name="Miyauchi S."/>
            <person name="Viragh M."/>
            <person name="Kuo A."/>
            <person name="Thoen E."/>
            <person name="Andreopoulos B."/>
            <person name="Lu D."/>
            <person name="Skrede I."/>
            <person name="Drula E."/>
            <person name="Henrissat B."/>
            <person name="Morin E."/>
            <person name="Kohler A."/>
            <person name="Barry K."/>
            <person name="LaButti K."/>
            <person name="Morin E."/>
            <person name="Salamov A."/>
            <person name="Lipzen A."/>
            <person name="Mereny Z."/>
            <person name="Hegedus B."/>
            <person name="Baldrian P."/>
            <person name="Stursova M."/>
            <person name="Weitz H."/>
            <person name="Taylor A."/>
            <person name="Grigoriev I.V."/>
            <person name="Nagy L.G."/>
            <person name="Martin F."/>
            <person name="Kauserud H."/>
        </authorList>
    </citation>
    <scope>NUCLEOTIDE SEQUENCE</scope>
    <source>
        <strain evidence="2">CBHHK182m</strain>
    </source>
</reference>
<accession>A0AAD7HSQ7</accession>
<evidence type="ECO:0000313" key="2">
    <source>
        <dbReference type="EMBL" id="KAJ7727479.1"/>
    </source>
</evidence>
<evidence type="ECO:0000256" key="1">
    <source>
        <dbReference type="SAM" id="SignalP"/>
    </source>
</evidence>
<sequence>MFFSWRDLALLAHLAHLAMVSTSTASFGKVARFVFPARNSYLARTCQAYTTKLQRSLKDVTTATGRQQWSRRELADHFLMLDIWAIFVAISPRDLAACLLGISVRPEAPWNHMYQSTRDHSGSRAHKTGGLVARLNEWPKRGLRLWVCAAQEKVAVKLRGNIDYISNDDRIITKPVHLELVACSQRRGHLNLLVVLKSLKIEVLEVLDDEANRELGEAADCVGRGCCCSSVGAKASRALDGPDLGVVVDDVSETLLAISSRCVMATSDQESAESFLRYFFKPTSSKPHFHIYAVFLSSVCMVIFRQLKFESGLVGGVRCAA</sequence>
<proteinExistence type="predicted"/>